<name>A0A2R6Y2G8_9BACL</name>
<gene>
    <name evidence="1" type="ORF">BSOLF_2527</name>
</gene>
<comment type="caution">
    <text evidence="1">The sequence shown here is derived from an EMBL/GenBank/DDBJ whole genome shotgun (WGS) entry which is preliminary data.</text>
</comment>
<evidence type="ECO:0000313" key="1">
    <source>
        <dbReference type="EMBL" id="PTQ56851.1"/>
    </source>
</evidence>
<sequence length="37" mass="4210">MDDSLYSCARSKAVELLAKVHDHTTGKFVRGFRMLII</sequence>
<dbReference type="AlphaFoldDB" id="A0A2R6Y2G8"/>
<organism evidence="1 2">
    <name type="scientific">Candidatus Carbonibacillus altaicus</name>
    <dbReference type="NCBI Taxonomy" id="2163959"/>
    <lineage>
        <taxon>Bacteria</taxon>
        <taxon>Bacillati</taxon>
        <taxon>Bacillota</taxon>
        <taxon>Bacilli</taxon>
        <taxon>Bacillales</taxon>
        <taxon>Candidatus Carbonibacillus</taxon>
    </lineage>
</organism>
<evidence type="ECO:0000313" key="2">
    <source>
        <dbReference type="Proteomes" id="UP000244338"/>
    </source>
</evidence>
<protein>
    <submittedName>
        <fullName evidence="1">Uncharacterized protein</fullName>
    </submittedName>
</protein>
<dbReference type="Proteomes" id="UP000244338">
    <property type="component" value="Unassembled WGS sequence"/>
</dbReference>
<dbReference type="EMBL" id="PEBX01000017">
    <property type="protein sequence ID" value="PTQ56851.1"/>
    <property type="molecule type" value="Genomic_DNA"/>
</dbReference>
<proteinExistence type="predicted"/>
<accession>A0A2R6Y2G8</accession>
<reference evidence="2" key="1">
    <citation type="journal article" date="2018" name="Sci. Rep.">
        <title>Lignite coal burning seam in the remote Altai Mountains harbors a hydrogen-driven thermophilic microbial community.</title>
        <authorList>
            <person name="Kadnikov V.V."/>
            <person name="Mardanov A.V."/>
            <person name="Ivasenko D.A."/>
            <person name="Antsiferov D.V."/>
            <person name="Beletsky A.V."/>
            <person name="Karnachuk O.V."/>
            <person name="Ravin N.V."/>
        </authorList>
    </citation>
    <scope>NUCLEOTIDE SEQUENCE [LARGE SCALE GENOMIC DNA]</scope>
</reference>